<keyword evidence="2" id="KW-0805">Transcription regulation</keyword>
<organism evidence="6 7">
    <name type="scientific">Pelomonas cellulosilytica</name>
    <dbReference type="NCBI Taxonomy" id="2906762"/>
    <lineage>
        <taxon>Bacteria</taxon>
        <taxon>Pseudomonadati</taxon>
        <taxon>Pseudomonadota</taxon>
        <taxon>Betaproteobacteria</taxon>
        <taxon>Burkholderiales</taxon>
        <taxon>Sphaerotilaceae</taxon>
        <taxon>Roseateles</taxon>
    </lineage>
</organism>
<feature type="domain" description="HTH merR-type" evidence="5">
    <location>
        <begin position="4"/>
        <end position="73"/>
    </location>
</feature>
<dbReference type="Pfam" id="PF13411">
    <property type="entry name" value="MerR_1"/>
    <property type="match status" value="1"/>
</dbReference>
<dbReference type="PANTHER" id="PTHR30204">
    <property type="entry name" value="REDOX-CYCLING DRUG-SENSING TRANSCRIPTIONAL ACTIVATOR SOXR"/>
    <property type="match status" value="1"/>
</dbReference>
<proteinExistence type="predicted"/>
<protein>
    <submittedName>
        <fullName evidence="6">MerR family transcriptional regulator</fullName>
    </submittedName>
</protein>
<keyword evidence="3" id="KW-0238">DNA-binding</keyword>
<keyword evidence="7" id="KW-1185">Reference proteome</keyword>
<dbReference type="InterPro" id="IPR047057">
    <property type="entry name" value="MerR_fam"/>
</dbReference>
<sequence length="175" mass="19547">MKPLLTLGRLARATRLARSSLLHYESLGLLQPRDRSEAGYRLYGEAEVQRLQAIRRYREAGLSLHAIRDLLAGPPADGPAGLLEQRLLSLGEEVDRLREQQQGLARLLAMPEFHARRQARGKAAWVALLRRAGFSDDDMRRWHAAFEASAPAQHAAFLRSLGLRPAEVAGIRRAT</sequence>
<dbReference type="Proteomes" id="UP001200741">
    <property type="component" value="Unassembled WGS sequence"/>
</dbReference>
<dbReference type="EMBL" id="JAJTWU010000008">
    <property type="protein sequence ID" value="MCE4556684.1"/>
    <property type="molecule type" value="Genomic_DNA"/>
</dbReference>
<evidence type="ECO:0000256" key="2">
    <source>
        <dbReference type="ARBA" id="ARBA00023015"/>
    </source>
</evidence>
<gene>
    <name evidence="6" type="ORF">LXT13_19985</name>
</gene>
<dbReference type="PRINTS" id="PR00040">
    <property type="entry name" value="HTHMERR"/>
</dbReference>
<dbReference type="PANTHER" id="PTHR30204:SF69">
    <property type="entry name" value="MERR-FAMILY TRANSCRIPTIONAL REGULATOR"/>
    <property type="match status" value="1"/>
</dbReference>
<evidence type="ECO:0000256" key="3">
    <source>
        <dbReference type="ARBA" id="ARBA00023125"/>
    </source>
</evidence>
<dbReference type="PROSITE" id="PS50937">
    <property type="entry name" value="HTH_MERR_2"/>
    <property type="match status" value="1"/>
</dbReference>
<evidence type="ECO:0000259" key="5">
    <source>
        <dbReference type="PROSITE" id="PS50937"/>
    </source>
</evidence>
<evidence type="ECO:0000256" key="1">
    <source>
        <dbReference type="ARBA" id="ARBA00022491"/>
    </source>
</evidence>
<dbReference type="Gene3D" id="1.10.1660.10">
    <property type="match status" value="1"/>
</dbReference>
<dbReference type="InterPro" id="IPR009061">
    <property type="entry name" value="DNA-bd_dom_put_sf"/>
</dbReference>
<keyword evidence="1" id="KW-0678">Repressor</keyword>
<dbReference type="RefSeq" id="WP_233373775.1">
    <property type="nucleotide sequence ID" value="NZ_JAJTWU010000008.1"/>
</dbReference>
<evidence type="ECO:0000256" key="4">
    <source>
        <dbReference type="ARBA" id="ARBA00023163"/>
    </source>
</evidence>
<dbReference type="InterPro" id="IPR000551">
    <property type="entry name" value="MerR-type_HTH_dom"/>
</dbReference>
<keyword evidence="4" id="KW-0804">Transcription</keyword>
<dbReference type="SMART" id="SM00422">
    <property type="entry name" value="HTH_MERR"/>
    <property type="match status" value="1"/>
</dbReference>
<reference evidence="6 7" key="1">
    <citation type="submission" date="2021-12" db="EMBL/GenBank/DDBJ databases">
        <title>Genome seq of P8.</title>
        <authorList>
            <person name="Seo T."/>
        </authorList>
    </citation>
    <scope>NUCLEOTIDE SEQUENCE [LARGE SCALE GENOMIC DNA]</scope>
    <source>
        <strain evidence="6 7">P8</strain>
    </source>
</reference>
<comment type="caution">
    <text evidence="6">The sequence shown here is derived from an EMBL/GenBank/DDBJ whole genome shotgun (WGS) entry which is preliminary data.</text>
</comment>
<evidence type="ECO:0000313" key="7">
    <source>
        <dbReference type="Proteomes" id="UP001200741"/>
    </source>
</evidence>
<dbReference type="SUPFAM" id="SSF46955">
    <property type="entry name" value="Putative DNA-binding domain"/>
    <property type="match status" value="1"/>
</dbReference>
<accession>A0ABS8XVI2</accession>
<name>A0ABS8XVI2_9BURK</name>
<evidence type="ECO:0000313" key="6">
    <source>
        <dbReference type="EMBL" id="MCE4556684.1"/>
    </source>
</evidence>